<evidence type="ECO:0000259" key="2">
    <source>
        <dbReference type="PROSITE" id="PS50801"/>
    </source>
</evidence>
<dbReference type="Gene3D" id="3.30.750.24">
    <property type="entry name" value="STAS domain"/>
    <property type="match status" value="1"/>
</dbReference>
<proteinExistence type="predicted"/>
<dbReference type="Pfam" id="PF01740">
    <property type="entry name" value="STAS"/>
    <property type="match status" value="1"/>
</dbReference>
<keyword evidence="1" id="KW-0597">Phosphoprotein</keyword>
<dbReference type="GO" id="GO:0020037">
    <property type="term" value="F:heme binding"/>
    <property type="evidence" value="ECO:0007669"/>
    <property type="project" value="InterPro"/>
</dbReference>
<dbReference type="Gene3D" id="1.10.490.10">
    <property type="entry name" value="Globins"/>
    <property type="match status" value="1"/>
</dbReference>
<dbReference type="InterPro" id="IPR014792">
    <property type="entry name" value="RsbRA_N"/>
</dbReference>
<dbReference type="InterPro" id="IPR002645">
    <property type="entry name" value="STAS_dom"/>
</dbReference>
<dbReference type="CDD" id="cd07041">
    <property type="entry name" value="STAS_RsbR_RsbS_like"/>
    <property type="match status" value="1"/>
</dbReference>
<protein>
    <recommendedName>
        <fullName evidence="2">STAS domain-containing protein</fullName>
    </recommendedName>
</protein>
<keyword evidence="4" id="KW-1185">Reference proteome</keyword>
<organism evidence="3 4">
    <name type="scientific">Pseudobacillus wudalianchiensis</name>
    <dbReference type="NCBI Taxonomy" id="1743143"/>
    <lineage>
        <taxon>Bacteria</taxon>
        <taxon>Bacillati</taxon>
        <taxon>Bacillota</taxon>
        <taxon>Bacilli</taxon>
        <taxon>Bacillales</taxon>
        <taxon>Bacillaceae</taxon>
        <taxon>Pseudobacillus</taxon>
    </lineage>
</organism>
<evidence type="ECO:0000313" key="3">
    <source>
        <dbReference type="EMBL" id="OCA92871.1"/>
    </source>
</evidence>
<dbReference type="InterPro" id="IPR012292">
    <property type="entry name" value="Globin/Proto"/>
</dbReference>
<dbReference type="RefSeq" id="WP_065409326.1">
    <property type="nucleotide sequence ID" value="NZ_MAYT01000001.1"/>
</dbReference>
<accession>A0A1B9B9X9</accession>
<gene>
    <name evidence="3" type="ORF">A8F95_04080</name>
</gene>
<dbReference type="Pfam" id="PF08678">
    <property type="entry name" value="Rsbr_N"/>
    <property type="match status" value="1"/>
</dbReference>
<dbReference type="GO" id="GO:0019825">
    <property type="term" value="F:oxygen binding"/>
    <property type="evidence" value="ECO:0007669"/>
    <property type="project" value="InterPro"/>
</dbReference>
<evidence type="ECO:0000256" key="1">
    <source>
        <dbReference type="ARBA" id="ARBA00022553"/>
    </source>
</evidence>
<dbReference type="SUPFAM" id="SSF52091">
    <property type="entry name" value="SpoIIaa-like"/>
    <property type="match status" value="1"/>
</dbReference>
<evidence type="ECO:0000313" key="4">
    <source>
        <dbReference type="Proteomes" id="UP000092578"/>
    </source>
</evidence>
<feature type="domain" description="STAS" evidence="2">
    <location>
        <begin position="147"/>
        <end position="257"/>
    </location>
</feature>
<dbReference type="AlphaFoldDB" id="A0A1B9B9X9"/>
<dbReference type="Proteomes" id="UP000092578">
    <property type="component" value="Unassembled WGS sequence"/>
</dbReference>
<comment type="caution">
    <text evidence="3">The sequence shown here is derived from an EMBL/GenBank/DDBJ whole genome shotgun (WGS) entry which is preliminary data.</text>
</comment>
<dbReference type="PROSITE" id="PS50801">
    <property type="entry name" value="STAS"/>
    <property type="match status" value="1"/>
</dbReference>
<reference evidence="4" key="1">
    <citation type="submission" date="2016-05" db="EMBL/GenBank/DDBJ databases">
        <authorList>
            <person name="Liu B."/>
            <person name="Wang J."/>
            <person name="Zhu Y."/>
            <person name="Liu G."/>
            <person name="Chen Q."/>
            <person name="Chen Z."/>
            <person name="Lan J."/>
            <person name="Che J."/>
            <person name="Ge C."/>
            <person name="Shi H."/>
            <person name="Pan Z."/>
            <person name="Liu X."/>
        </authorList>
    </citation>
    <scope>NUCLEOTIDE SEQUENCE [LARGE SCALE GENOMIC DNA]</scope>
    <source>
        <strain evidence="4">FJAT-27215</strain>
    </source>
</reference>
<dbReference type="PANTHER" id="PTHR33745:SF3">
    <property type="entry name" value="RSBT CO-ANTAGONIST PROTEIN RSBRC"/>
    <property type="match status" value="1"/>
</dbReference>
<dbReference type="InterPro" id="IPR036513">
    <property type="entry name" value="STAS_dom_sf"/>
</dbReference>
<dbReference type="EMBL" id="MAYT01000001">
    <property type="protein sequence ID" value="OCA92871.1"/>
    <property type="molecule type" value="Genomic_DNA"/>
</dbReference>
<dbReference type="InterPro" id="IPR051932">
    <property type="entry name" value="Bact_StressResp_Reg"/>
</dbReference>
<sequence length="262" mass="30448">MNSYILKLLQVHQQELLREWKKDIHSIEDPNMEPFKKDDALNEKIFELVNNSIQKYDTERFSELRKFYIDLMEKDWSLNYLTAAFQIFRRNILKILLQVEPSREQILSLYEEVDGWFDPVVTHLVNDCSERWQSTYRRQQEELDKLTAPMIPVFRKACILPLIGNISDDRAGIIKENLLKGIAQFNSEYVLIDVTGVPVVDTYVANHFMQATEAASLLGTECIIVGIRPEIAQTLTSLGITFNIMTFSDLHKGVQYVLQKSK</sequence>
<name>A0A1B9B9X9_9BACI</name>
<dbReference type="PANTHER" id="PTHR33745">
    <property type="entry name" value="RSBT ANTAGONIST PROTEIN RSBS-RELATED"/>
    <property type="match status" value="1"/>
</dbReference>